<feature type="non-terminal residue" evidence="2">
    <location>
        <position position="1"/>
    </location>
</feature>
<evidence type="ECO:0000313" key="2">
    <source>
        <dbReference type="RefSeq" id="XP_025419603.1"/>
    </source>
</evidence>
<sequence length="362" mass="42052">DVRNFLPSWIIEYGFIKYGDKSRCGLCSEVIVSRTSSIKRHFETNHKEISELNITERKEVISQRLKVIENQSNLLCKFVKTSNNVTEASFEISHLIAKHSKPFCEGEFLKTVMLKAAPSLFQDFNNKDKILQRIQELQLSRNTVERILKMTVNISDQLQSDINNCDFFSICLDETTDIKSSARLEIFARFSNGNEMREELLKLANIPERTRAPNMTGASIGFVKLFEKHVGHPIIGFHCIIHQQMLCSKVDTSDLKELLSRAISLERFVNCLDEIRLFLHDNKTEFKELYNTEWLAKLMFFTDLTLHLNTLNKKLQGREKTIEVMFGFIKGFEIKIDMFINDVKSGKFLYFPKVKKMLGEVR</sequence>
<evidence type="ECO:0000313" key="1">
    <source>
        <dbReference type="Proteomes" id="UP000694846"/>
    </source>
</evidence>
<dbReference type="OrthoDB" id="6598500at2759"/>
<keyword evidence="1" id="KW-1185">Reference proteome</keyword>
<dbReference type="GeneID" id="112689936"/>
<dbReference type="PANTHER" id="PTHR45913:SF10">
    <property type="entry name" value="DUF4371 DOMAIN-CONTAINING PROTEIN"/>
    <property type="match status" value="1"/>
</dbReference>
<dbReference type="PANTHER" id="PTHR45913">
    <property type="entry name" value="EPM2A-INTERACTING PROTEIN 1"/>
    <property type="match status" value="1"/>
</dbReference>
<accession>A0A8B8G9P8</accession>
<dbReference type="Proteomes" id="UP000694846">
    <property type="component" value="Unplaced"/>
</dbReference>
<protein>
    <submittedName>
        <fullName evidence="2">Zinc finger BED domain-containing protein 5-like</fullName>
    </submittedName>
</protein>
<gene>
    <name evidence="2" type="primary">LOC112689936</name>
</gene>
<reference evidence="2" key="1">
    <citation type="submission" date="2025-08" db="UniProtKB">
        <authorList>
            <consortium name="RefSeq"/>
        </authorList>
    </citation>
    <scope>IDENTIFICATION</scope>
    <source>
        <tissue evidence="2">Whole body</tissue>
    </source>
</reference>
<name>A0A8B8G9P8_9HEMI</name>
<proteinExistence type="predicted"/>
<dbReference type="AlphaFoldDB" id="A0A8B8G9P8"/>
<organism evidence="1 2">
    <name type="scientific">Sipha flava</name>
    <name type="common">yellow sugarcane aphid</name>
    <dbReference type="NCBI Taxonomy" id="143950"/>
    <lineage>
        <taxon>Eukaryota</taxon>
        <taxon>Metazoa</taxon>
        <taxon>Ecdysozoa</taxon>
        <taxon>Arthropoda</taxon>
        <taxon>Hexapoda</taxon>
        <taxon>Insecta</taxon>
        <taxon>Pterygota</taxon>
        <taxon>Neoptera</taxon>
        <taxon>Paraneoptera</taxon>
        <taxon>Hemiptera</taxon>
        <taxon>Sternorrhyncha</taxon>
        <taxon>Aphidomorpha</taxon>
        <taxon>Aphidoidea</taxon>
        <taxon>Aphididae</taxon>
        <taxon>Sipha</taxon>
    </lineage>
</organism>
<dbReference type="RefSeq" id="XP_025419603.1">
    <property type="nucleotide sequence ID" value="XM_025563818.1"/>
</dbReference>